<dbReference type="AlphaFoldDB" id="A0A9P6AG36"/>
<organism evidence="2 3">
    <name type="scientific">Hydnum rufescens UP504</name>
    <dbReference type="NCBI Taxonomy" id="1448309"/>
    <lineage>
        <taxon>Eukaryota</taxon>
        <taxon>Fungi</taxon>
        <taxon>Dikarya</taxon>
        <taxon>Basidiomycota</taxon>
        <taxon>Agaricomycotina</taxon>
        <taxon>Agaricomycetes</taxon>
        <taxon>Cantharellales</taxon>
        <taxon>Hydnaceae</taxon>
        <taxon>Hydnum</taxon>
    </lineage>
</organism>
<reference evidence="2" key="1">
    <citation type="journal article" date="2020" name="Nat. Commun.">
        <title>Large-scale genome sequencing of mycorrhizal fungi provides insights into the early evolution of symbiotic traits.</title>
        <authorList>
            <person name="Miyauchi S."/>
            <person name="Kiss E."/>
            <person name="Kuo A."/>
            <person name="Drula E."/>
            <person name="Kohler A."/>
            <person name="Sanchez-Garcia M."/>
            <person name="Morin E."/>
            <person name="Andreopoulos B."/>
            <person name="Barry K.W."/>
            <person name="Bonito G."/>
            <person name="Buee M."/>
            <person name="Carver A."/>
            <person name="Chen C."/>
            <person name="Cichocki N."/>
            <person name="Clum A."/>
            <person name="Culley D."/>
            <person name="Crous P.W."/>
            <person name="Fauchery L."/>
            <person name="Girlanda M."/>
            <person name="Hayes R.D."/>
            <person name="Keri Z."/>
            <person name="LaButti K."/>
            <person name="Lipzen A."/>
            <person name="Lombard V."/>
            <person name="Magnuson J."/>
            <person name="Maillard F."/>
            <person name="Murat C."/>
            <person name="Nolan M."/>
            <person name="Ohm R.A."/>
            <person name="Pangilinan J."/>
            <person name="Pereira M.F."/>
            <person name="Perotto S."/>
            <person name="Peter M."/>
            <person name="Pfister S."/>
            <person name="Riley R."/>
            <person name="Sitrit Y."/>
            <person name="Stielow J.B."/>
            <person name="Szollosi G."/>
            <person name="Zifcakova L."/>
            <person name="Stursova M."/>
            <person name="Spatafora J.W."/>
            <person name="Tedersoo L."/>
            <person name="Vaario L.M."/>
            <person name="Yamada A."/>
            <person name="Yan M."/>
            <person name="Wang P."/>
            <person name="Xu J."/>
            <person name="Bruns T."/>
            <person name="Baldrian P."/>
            <person name="Vilgalys R."/>
            <person name="Dunand C."/>
            <person name="Henrissat B."/>
            <person name="Grigoriev I.V."/>
            <person name="Hibbett D."/>
            <person name="Nagy L.G."/>
            <person name="Martin F.M."/>
        </authorList>
    </citation>
    <scope>NUCLEOTIDE SEQUENCE</scope>
    <source>
        <strain evidence="2">UP504</strain>
    </source>
</reference>
<comment type="caution">
    <text evidence="2">The sequence shown here is derived from an EMBL/GenBank/DDBJ whole genome shotgun (WGS) entry which is preliminary data.</text>
</comment>
<dbReference type="Proteomes" id="UP000886523">
    <property type="component" value="Unassembled WGS sequence"/>
</dbReference>
<evidence type="ECO:0000313" key="2">
    <source>
        <dbReference type="EMBL" id="KAF9505227.1"/>
    </source>
</evidence>
<accession>A0A9P6AG36</accession>
<feature type="region of interest" description="Disordered" evidence="1">
    <location>
        <begin position="41"/>
        <end position="62"/>
    </location>
</feature>
<dbReference type="EMBL" id="MU129165">
    <property type="protein sequence ID" value="KAF9505227.1"/>
    <property type="molecule type" value="Genomic_DNA"/>
</dbReference>
<evidence type="ECO:0000313" key="3">
    <source>
        <dbReference type="Proteomes" id="UP000886523"/>
    </source>
</evidence>
<sequence length="120" mass="13200">MTMRLKSGRKADHLQGGSCYPGVLRQTTIRGCVQSQIKAIQKGKSTGGNTTKSRPSFPSALSSNNFLTATEQSAQNSKKGKKASEYCYSFLVDRRDVGSFITLMCKPFSPIPSFALLERW</sequence>
<name>A0A9P6AG36_9AGAM</name>
<gene>
    <name evidence="2" type="ORF">BS47DRAFT_563017</name>
</gene>
<evidence type="ECO:0000256" key="1">
    <source>
        <dbReference type="SAM" id="MobiDB-lite"/>
    </source>
</evidence>
<protein>
    <submittedName>
        <fullName evidence="2">Uncharacterized protein</fullName>
    </submittedName>
</protein>
<proteinExistence type="predicted"/>
<keyword evidence="3" id="KW-1185">Reference proteome</keyword>